<dbReference type="AlphaFoldDB" id="A0A212QSB3"/>
<name>A0A212QSB3_9PROT</name>
<gene>
    <name evidence="4" type="ORF">SAMN07250955_103129</name>
</gene>
<sequence>MSSVKGGPTNRSQDEEKAAGSEKVAVVKKYANRRLYNTASSSYVTLDELASMVRNGDEFVVYDAKSNDDITRSVLTQIILEEDSKGRNLLPIKFLRQLIGFYDDSLHAFLPRYLEMSMENFARHQTQMRGYMQDTFGRFFPLAQFEEMTRQNLALFRQATSMFQPMAPGSPSDEQARPASKTDGTRASEGEMNDLRAKLELLQRQLEELNAMPTSKKN</sequence>
<dbReference type="GO" id="GO:0006355">
    <property type="term" value="P:regulation of DNA-templated transcription"/>
    <property type="evidence" value="ECO:0007669"/>
    <property type="project" value="InterPro"/>
</dbReference>
<proteinExistence type="predicted"/>
<dbReference type="Proteomes" id="UP000197065">
    <property type="component" value="Unassembled WGS sequence"/>
</dbReference>
<dbReference type="EMBL" id="FYEH01000003">
    <property type="protein sequence ID" value="SNB62480.1"/>
    <property type="molecule type" value="Genomic_DNA"/>
</dbReference>
<evidence type="ECO:0000259" key="3">
    <source>
        <dbReference type="Pfam" id="PF07879"/>
    </source>
</evidence>
<dbReference type="Pfam" id="PF07879">
    <property type="entry name" value="PHB_acc_N"/>
    <property type="match status" value="1"/>
</dbReference>
<dbReference type="InterPro" id="IPR010134">
    <property type="entry name" value="PHA_reg_PhaR"/>
</dbReference>
<reference evidence="4 5" key="1">
    <citation type="submission" date="2017-06" db="EMBL/GenBank/DDBJ databases">
        <authorList>
            <person name="Kim H.J."/>
            <person name="Triplett B.A."/>
        </authorList>
    </citation>
    <scope>NUCLEOTIDE SEQUENCE [LARGE SCALE GENOMIC DNA]</scope>
    <source>
        <strain evidence="4 5">B29T1</strain>
    </source>
</reference>
<dbReference type="InterPro" id="IPR012909">
    <property type="entry name" value="PHA_DNA-bd_N"/>
</dbReference>
<protein>
    <submittedName>
        <fullName evidence="4">Polyhydroxyalkanoate synthesis repressor PhaR</fullName>
    </submittedName>
</protein>
<dbReference type="RefSeq" id="WP_088560372.1">
    <property type="nucleotide sequence ID" value="NZ_FYEH01000003.1"/>
</dbReference>
<organism evidence="4 5">
    <name type="scientific">Arboricoccus pini</name>
    <dbReference type="NCBI Taxonomy" id="1963835"/>
    <lineage>
        <taxon>Bacteria</taxon>
        <taxon>Pseudomonadati</taxon>
        <taxon>Pseudomonadota</taxon>
        <taxon>Alphaproteobacteria</taxon>
        <taxon>Geminicoccales</taxon>
        <taxon>Geminicoccaceae</taxon>
        <taxon>Arboricoccus</taxon>
    </lineage>
</organism>
<feature type="compositionally biased region" description="Basic and acidic residues" evidence="1">
    <location>
        <begin position="183"/>
        <end position="196"/>
    </location>
</feature>
<feature type="region of interest" description="Disordered" evidence="1">
    <location>
        <begin position="164"/>
        <end position="196"/>
    </location>
</feature>
<dbReference type="OrthoDB" id="9795345at2"/>
<feature type="domain" description="PHA accumulation regulator DNA-binding N-terminal" evidence="3">
    <location>
        <begin position="26"/>
        <end position="86"/>
    </location>
</feature>
<feature type="domain" description="PHB accumulation regulatory" evidence="2">
    <location>
        <begin position="90"/>
        <end position="129"/>
    </location>
</feature>
<evidence type="ECO:0000256" key="1">
    <source>
        <dbReference type="SAM" id="MobiDB-lite"/>
    </source>
</evidence>
<accession>A0A212QSB3</accession>
<evidence type="ECO:0000259" key="2">
    <source>
        <dbReference type="Pfam" id="PF05233"/>
    </source>
</evidence>
<dbReference type="Pfam" id="PF05233">
    <property type="entry name" value="PHB_acc"/>
    <property type="match status" value="1"/>
</dbReference>
<evidence type="ECO:0000313" key="4">
    <source>
        <dbReference type="EMBL" id="SNB62480.1"/>
    </source>
</evidence>
<dbReference type="InterPro" id="IPR007897">
    <property type="entry name" value="PHB_accumulat"/>
</dbReference>
<feature type="region of interest" description="Disordered" evidence="1">
    <location>
        <begin position="1"/>
        <end position="20"/>
    </location>
</feature>
<keyword evidence="5" id="KW-1185">Reference proteome</keyword>
<dbReference type="NCBIfam" id="TIGR01848">
    <property type="entry name" value="PHA_reg_PhaR"/>
    <property type="match status" value="1"/>
</dbReference>
<evidence type="ECO:0000313" key="5">
    <source>
        <dbReference type="Proteomes" id="UP000197065"/>
    </source>
</evidence>